<sequence>MTLENLGLGKEVHIDALMKEPGILSIVKILLIYGLDEAAKKTGGSKKKIIAKYFKDKIERMNRLTDSVLTRLIKDAIAAMRHHRFINLNADTNASAAARVYFDKARALLNINEYYWKNFMESKYGDTDDIYAHYAKRIKNKKISDNTPLVSNSLKEPPTEDTSDEESSTG</sequence>
<dbReference type="Proteomes" id="UP000094329">
    <property type="component" value="Unassembled WGS sequence"/>
</dbReference>
<protein>
    <submittedName>
        <fullName evidence="2">Uncharacterized protein</fullName>
    </submittedName>
</protein>
<feature type="region of interest" description="Disordered" evidence="1">
    <location>
        <begin position="146"/>
        <end position="170"/>
    </location>
</feature>
<dbReference type="RefSeq" id="WP_069313950.1">
    <property type="nucleotide sequence ID" value="NZ_MDTU01000002.1"/>
</dbReference>
<evidence type="ECO:0000313" key="3">
    <source>
        <dbReference type="Proteomes" id="UP000094329"/>
    </source>
</evidence>
<organism evidence="2 3">
    <name type="scientific">Piscirickettsia litoralis</name>
    <dbReference type="NCBI Taxonomy" id="1891921"/>
    <lineage>
        <taxon>Bacteria</taxon>
        <taxon>Pseudomonadati</taxon>
        <taxon>Pseudomonadota</taxon>
        <taxon>Gammaproteobacteria</taxon>
        <taxon>Thiotrichales</taxon>
        <taxon>Piscirickettsiaceae</taxon>
        <taxon>Piscirickettsia</taxon>
    </lineage>
</organism>
<comment type="caution">
    <text evidence="2">The sequence shown here is derived from an EMBL/GenBank/DDBJ whole genome shotgun (WGS) entry which is preliminary data.</text>
</comment>
<gene>
    <name evidence="2" type="ORF">BGC07_15335</name>
</gene>
<reference evidence="2 3" key="1">
    <citation type="submission" date="2016-08" db="EMBL/GenBank/DDBJ databases">
        <title>Draft genome sequence of Candidatus Piscirickettsia litoralis, from seawater.</title>
        <authorList>
            <person name="Wan X."/>
            <person name="Lee A.J."/>
            <person name="Hou S."/>
            <person name="Donachie S.P."/>
        </authorList>
    </citation>
    <scope>NUCLEOTIDE SEQUENCE [LARGE SCALE GENOMIC DNA]</scope>
    <source>
        <strain evidence="2 3">Y2</strain>
    </source>
</reference>
<dbReference type="EMBL" id="MDTU01000002">
    <property type="protein sequence ID" value="ODN41485.1"/>
    <property type="molecule type" value="Genomic_DNA"/>
</dbReference>
<proteinExistence type="predicted"/>
<name>A0ABX3A216_9GAMM</name>
<evidence type="ECO:0000313" key="2">
    <source>
        <dbReference type="EMBL" id="ODN41485.1"/>
    </source>
</evidence>
<keyword evidence="3" id="KW-1185">Reference proteome</keyword>
<evidence type="ECO:0000256" key="1">
    <source>
        <dbReference type="SAM" id="MobiDB-lite"/>
    </source>
</evidence>
<accession>A0ABX3A216</accession>
<feature type="compositionally biased region" description="Acidic residues" evidence="1">
    <location>
        <begin position="159"/>
        <end position="170"/>
    </location>
</feature>